<reference evidence="4 5" key="1">
    <citation type="submission" date="2017-12" db="EMBL/GenBank/DDBJ databases">
        <title>Genome Sequence of the Amphotericin B-resistant Candida duobushaemulonii strain, B09383.</title>
        <authorList>
            <person name="Chow N.A."/>
            <person name="Gade L."/>
            <person name="Batra D."/>
            <person name="Rowe L.A."/>
            <person name="Loparev V.N."/>
            <person name="Litvintseva A.P."/>
        </authorList>
    </citation>
    <scope>NUCLEOTIDE SEQUENCE [LARGE SCALE GENOMIC DNA]</scope>
    <source>
        <strain evidence="4 5">B09383</strain>
    </source>
</reference>
<dbReference type="InterPro" id="IPR001509">
    <property type="entry name" value="Epimerase_deHydtase"/>
</dbReference>
<evidence type="ECO:0000313" key="4">
    <source>
        <dbReference type="EMBL" id="PVH16420.1"/>
    </source>
</evidence>
<dbReference type="GO" id="GO:0016616">
    <property type="term" value="F:oxidoreductase activity, acting on the CH-OH group of donors, NAD or NADP as acceptor"/>
    <property type="evidence" value="ECO:0007669"/>
    <property type="project" value="TreeGrafter"/>
</dbReference>
<dbReference type="InterPro" id="IPR036291">
    <property type="entry name" value="NAD(P)-bd_dom_sf"/>
</dbReference>
<comment type="caution">
    <text evidence="4">The sequence shown here is derived from an EMBL/GenBank/DDBJ whole genome shotgun (WGS) entry which is preliminary data.</text>
</comment>
<name>A0A2V1AEB3_9ASCO</name>
<feature type="domain" description="NAD-dependent epimerase/dehydratase" evidence="3">
    <location>
        <begin position="5"/>
        <end position="258"/>
    </location>
</feature>
<evidence type="ECO:0000256" key="1">
    <source>
        <dbReference type="ARBA" id="ARBA00023002"/>
    </source>
</evidence>
<dbReference type="GeneID" id="37004710"/>
<dbReference type="RefSeq" id="XP_025337360.1">
    <property type="nucleotide sequence ID" value="XM_025483147.1"/>
</dbReference>
<dbReference type="VEuPathDB" id="FungiDB:CXQ87_004711"/>
<dbReference type="Pfam" id="PF01370">
    <property type="entry name" value="Epimerase"/>
    <property type="match status" value="1"/>
</dbReference>
<dbReference type="AlphaFoldDB" id="A0A2V1AEB3"/>
<evidence type="ECO:0000313" key="5">
    <source>
        <dbReference type="Proteomes" id="UP000244406"/>
    </source>
</evidence>
<sequence length="353" mass="38953">MSTTVLISGASGFIALHTVQELIKKGYSVIGSVRSSEKGEYVKKESGNPEKFSYEIVEDIEKEGAFDEFVKKHPEATVFLHTASPFHFNAINIENDLLLPAVNGTKNALKSIKKNGSGIKRVVVTSSYAAIASAEQDAQADKTYDESSWNNITWEQSLENAVAGYYGSKTFAEKAAWDFVKEEKPNFVISTVNPTYVFGPQPSSSFKTTQLNTSSELINSILKIKGTEEKVNPVNASAVDVRDVAKAHLVAFERDEAKNQRLLLNSGSFTQQTILDVLHVEFPSEAQHVPIGNPGSDREEVKTRATLNNDKTRKILGFELISVEQSIKDSAKQILEVEDKLKTNDLNSKHQPL</sequence>
<dbReference type="EMBL" id="PKFP01000005">
    <property type="protein sequence ID" value="PVH16420.1"/>
    <property type="molecule type" value="Genomic_DNA"/>
</dbReference>
<gene>
    <name evidence="4" type="ORF">CXQ87_004711</name>
</gene>
<dbReference type="FunFam" id="3.40.50.720:FF:000191">
    <property type="entry name" value="Methylglyoxal reductase (NADPH-dependent)"/>
    <property type="match status" value="1"/>
</dbReference>
<evidence type="ECO:0000256" key="2">
    <source>
        <dbReference type="ARBA" id="ARBA00023445"/>
    </source>
</evidence>
<dbReference type="PANTHER" id="PTHR10366:SF564">
    <property type="entry name" value="STEROL-4-ALPHA-CARBOXYLATE 3-DEHYDROGENASE, DECARBOXYLATING"/>
    <property type="match status" value="1"/>
</dbReference>
<organism evidence="4 5">
    <name type="scientific">Candidozyma duobushaemuli</name>
    <dbReference type="NCBI Taxonomy" id="1231522"/>
    <lineage>
        <taxon>Eukaryota</taxon>
        <taxon>Fungi</taxon>
        <taxon>Dikarya</taxon>
        <taxon>Ascomycota</taxon>
        <taxon>Saccharomycotina</taxon>
        <taxon>Pichiomycetes</taxon>
        <taxon>Metschnikowiaceae</taxon>
        <taxon>Candidozyma</taxon>
    </lineage>
</organism>
<dbReference type="InterPro" id="IPR050425">
    <property type="entry name" value="NAD(P)_dehydrat-like"/>
</dbReference>
<dbReference type="Gene3D" id="3.40.50.720">
    <property type="entry name" value="NAD(P)-binding Rossmann-like Domain"/>
    <property type="match status" value="1"/>
</dbReference>
<keyword evidence="1" id="KW-0560">Oxidoreductase</keyword>
<comment type="similarity">
    <text evidence="2">Belongs to the NAD(P)-dependent epimerase/dehydratase family. Dihydroflavonol-4-reductase subfamily.</text>
</comment>
<proteinExistence type="inferred from homology"/>
<accession>A0A2V1AEB3</accession>
<protein>
    <recommendedName>
        <fullName evidence="3">NAD-dependent epimerase/dehydratase domain-containing protein</fullName>
    </recommendedName>
</protein>
<dbReference type="SUPFAM" id="SSF51735">
    <property type="entry name" value="NAD(P)-binding Rossmann-fold domains"/>
    <property type="match status" value="1"/>
</dbReference>
<dbReference type="Proteomes" id="UP000244406">
    <property type="component" value="Unassembled WGS sequence"/>
</dbReference>
<dbReference type="CDD" id="cd05227">
    <property type="entry name" value="AR_SDR_e"/>
    <property type="match status" value="1"/>
</dbReference>
<dbReference type="PANTHER" id="PTHR10366">
    <property type="entry name" value="NAD DEPENDENT EPIMERASE/DEHYDRATASE"/>
    <property type="match status" value="1"/>
</dbReference>
<evidence type="ECO:0000259" key="3">
    <source>
        <dbReference type="Pfam" id="PF01370"/>
    </source>
</evidence>
<keyword evidence="5" id="KW-1185">Reference proteome</keyword>